<organism evidence="1 2">
    <name type="scientific">Laccaria amethystina LaAM-08-1</name>
    <dbReference type="NCBI Taxonomy" id="1095629"/>
    <lineage>
        <taxon>Eukaryota</taxon>
        <taxon>Fungi</taxon>
        <taxon>Dikarya</taxon>
        <taxon>Basidiomycota</taxon>
        <taxon>Agaricomycotina</taxon>
        <taxon>Agaricomycetes</taxon>
        <taxon>Agaricomycetidae</taxon>
        <taxon>Agaricales</taxon>
        <taxon>Agaricineae</taxon>
        <taxon>Hydnangiaceae</taxon>
        <taxon>Laccaria</taxon>
    </lineage>
</organism>
<dbReference type="HOGENOM" id="CLU_1886076_0_0_1"/>
<gene>
    <name evidence="1" type="ORF">K443DRAFT_172094</name>
</gene>
<dbReference type="EMBL" id="KN838646">
    <property type="protein sequence ID" value="KIJ99502.1"/>
    <property type="molecule type" value="Genomic_DNA"/>
</dbReference>
<reference evidence="2" key="2">
    <citation type="submission" date="2015-01" db="EMBL/GenBank/DDBJ databases">
        <title>Evolutionary Origins and Diversification of the Mycorrhizal Mutualists.</title>
        <authorList>
            <consortium name="DOE Joint Genome Institute"/>
            <consortium name="Mycorrhizal Genomics Consortium"/>
            <person name="Kohler A."/>
            <person name="Kuo A."/>
            <person name="Nagy L.G."/>
            <person name="Floudas D."/>
            <person name="Copeland A."/>
            <person name="Barry K.W."/>
            <person name="Cichocki N."/>
            <person name="Veneault-Fourrey C."/>
            <person name="LaButti K."/>
            <person name="Lindquist E.A."/>
            <person name="Lipzen A."/>
            <person name="Lundell T."/>
            <person name="Morin E."/>
            <person name="Murat C."/>
            <person name="Riley R."/>
            <person name="Ohm R."/>
            <person name="Sun H."/>
            <person name="Tunlid A."/>
            <person name="Henrissat B."/>
            <person name="Grigoriev I.V."/>
            <person name="Hibbett D.S."/>
            <person name="Martin F."/>
        </authorList>
    </citation>
    <scope>NUCLEOTIDE SEQUENCE [LARGE SCALE GENOMIC DNA]</scope>
    <source>
        <strain evidence="2">LaAM-08-1</strain>
    </source>
</reference>
<dbReference type="AlphaFoldDB" id="A0A0C9XUE4"/>
<evidence type="ECO:0000313" key="2">
    <source>
        <dbReference type="Proteomes" id="UP000054477"/>
    </source>
</evidence>
<keyword evidence="2" id="KW-1185">Reference proteome</keyword>
<proteinExistence type="predicted"/>
<evidence type="ECO:0000313" key="1">
    <source>
        <dbReference type="EMBL" id="KIJ99502.1"/>
    </source>
</evidence>
<name>A0A0C9XUE4_9AGAR</name>
<accession>A0A0C9XUE4</accession>
<sequence>MKMEPSKGCYRKCPLGFRVSGRAGRKVFIIAISLPFVNDGIIYLQKVHRRREPSKLTLSVWGTARVRGQMPLIRSKRSGGLLLNVGVKPENILDQGSRFSNDMNHLLIPLKSQRRMKTSSGRIIETLRLHDNIFQ</sequence>
<protein>
    <submittedName>
        <fullName evidence="1">Unplaced genomic scaffold K443scaffold_111, whole genome shotgun sequence</fullName>
    </submittedName>
</protein>
<dbReference type="Proteomes" id="UP000054477">
    <property type="component" value="Unassembled WGS sequence"/>
</dbReference>
<reference evidence="1 2" key="1">
    <citation type="submission" date="2014-04" db="EMBL/GenBank/DDBJ databases">
        <authorList>
            <consortium name="DOE Joint Genome Institute"/>
            <person name="Kuo A."/>
            <person name="Kohler A."/>
            <person name="Nagy L.G."/>
            <person name="Floudas D."/>
            <person name="Copeland A."/>
            <person name="Barry K.W."/>
            <person name="Cichocki N."/>
            <person name="Veneault-Fourrey C."/>
            <person name="LaButti K."/>
            <person name="Lindquist E.A."/>
            <person name="Lipzen A."/>
            <person name="Lundell T."/>
            <person name="Morin E."/>
            <person name="Murat C."/>
            <person name="Sun H."/>
            <person name="Tunlid A."/>
            <person name="Henrissat B."/>
            <person name="Grigoriev I.V."/>
            <person name="Hibbett D.S."/>
            <person name="Martin F."/>
            <person name="Nordberg H.P."/>
            <person name="Cantor M.N."/>
            <person name="Hua S.X."/>
        </authorList>
    </citation>
    <scope>NUCLEOTIDE SEQUENCE [LARGE SCALE GENOMIC DNA]</scope>
    <source>
        <strain evidence="1 2">LaAM-08-1</strain>
    </source>
</reference>